<feature type="region of interest" description="Disordered" evidence="1">
    <location>
        <begin position="39"/>
        <end position="58"/>
    </location>
</feature>
<dbReference type="AlphaFoldDB" id="A0A843VXC3"/>
<evidence type="ECO:0000313" key="3">
    <source>
        <dbReference type="Proteomes" id="UP000652761"/>
    </source>
</evidence>
<dbReference type="EMBL" id="NMUH01002150">
    <property type="protein sequence ID" value="MQL98160.1"/>
    <property type="molecule type" value="Genomic_DNA"/>
</dbReference>
<gene>
    <name evidence="2" type="ORF">Taro_030861</name>
</gene>
<dbReference type="Gene3D" id="2.60.120.330">
    <property type="entry name" value="B-lactam Antibiotic, Isopenicillin N Synthase, Chain"/>
    <property type="match status" value="1"/>
</dbReference>
<accession>A0A843VXC3</accession>
<dbReference type="OrthoDB" id="511285at2759"/>
<dbReference type="SUPFAM" id="SSF51197">
    <property type="entry name" value="Clavaminate synthase-like"/>
    <property type="match status" value="1"/>
</dbReference>
<keyword evidence="3" id="KW-1185">Reference proteome</keyword>
<dbReference type="PANTHER" id="PTHR33644">
    <property type="entry name" value="U-BOX DOMAIN-CONTAINING PROTEIN 62-RELATED"/>
    <property type="match status" value="1"/>
</dbReference>
<protein>
    <submittedName>
        <fullName evidence="2">Uncharacterized protein</fullName>
    </submittedName>
</protein>
<evidence type="ECO:0000256" key="1">
    <source>
        <dbReference type="SAM" id="MobiDB-lite"/>
    </source>
</evidence>
<proteinExistence type="predicted"/>
<dbReference type="InterPro" id="IPR027443">
    <property type="entry name" value="IPNS-like_sf"/>
</dbReference>
<dbReference type="Proteomes" id="UP000652761">
    <property type="component" value="Unassembled WGS sequence"/>
</dbReference>
<evidence type="ECO:0000313" key="2">
    <source>
        <dbReference type="EMBL" id="MQL98160.1"/>
    </source>
</evidence>
<name>A0A843VXC3_COLES</name>
<comment type="caution">
    <text evidence="2">The sequence shown here is derived from an EMBL/GenBank/DDBJ whole genome shotgun (WGS) entry which is preliminary data.</text>
</comment>
<reference evidence="2" key="1">
    <citation type="submission" date="2017-07" db="EMBL/GenBank/DDBJ databases">
        <title>Taro Niue Genome Assembly and Annotation.</title>
        <authorList>
            <person name="Atibalentja N."/>
            <person name="Keating K."/>
            <person name="Fields C.J."/>
        </authorList>
    </citation>
    <scope>NUCLEOTIDE SEQUENCE</scope>
    <source>
        <strain evidence="2">Niue_2</strain>
        <tissue evidence="2">Leaf</tissue>
    </source>
</reference>
<sequence length="451" mass="47311">MMNGVGMETPSPASGPAPAPPLGVTHVVYPHLPSPLSLGLLPPPPTSSSSRPSSDHYHAIGAEPITSARPVAGEHGAAVPIARVRLADIAPFEGAPCGGYVKAVEALSGSLTRHNAVVIELGNDDSTVMRCALESARMYFKAKAQCSGAGGGVDTWRKSNRGVYTYRAGRALEDGDLSPPCMGDAFKCLGKAARAALCAVARHLRLRSDVFNHLLDDCPLPLNEVSSSVLVATFSHNSLLNGKVGMGGAKPGISEVEKGLLTLIASDNPGIQVCDPNGRWYLADGAFGPGDLLLLTGRALSHATAGLRPAAMHRTVLDFSSGITAGGRASLVFKLMPQSNAILDCSPITAAGHVIPQSFVPITVSQFLDDLSAEEDAVCNHPKNFKKFEAVGSSWDKELRHARAAGAMRSSAQLGGAVVPRSAVCEMCAAELRRCRWGVMAEHVHCWAVHW</sequence>
<organism evidence="2 3">
    <name type="scientific">Colocasia esculenta</name>
    <name type="common">Wild taro</name>
    <name type="synonym">Arum esculentum</name>
    <dbReference type="NCBI Taxonomy" id="4460"/>
    <lineage>
        <taxon>Eukaryota</taxon>
        <taxon>Viridiplantae</taxon>
        <taxon>Streptophyta</taxon>
        <taxon>Embryophyta</taxon>
        <taxon>Tracheophyta</taxon>
        <taxon>Spermatophyta</taxon>
        <taxon>Magnoliopsida</taxon>
        <taxon>Liliopsida</taxon>
        <taxon>Araceae</taxon>
        <taxon>Aroideae</taxon>
        <taxon>Colocasieae</taxon>
        <taxon>Colocasia</taxon>
    </lineage>
</organism>
<dbReference type="PANTHER" id="PTHR33644:SF3">
    <property type="entry name" value="RING_U-BOX SUPERFAMILY PROTEIN"/>
    <property type="match status" value="1"/>
</dbReference>